<name>A0A562SCQ7_9BACT</name>
<keyword evidence="3" id="KW-0378">Hydrolase</keyword>
<keyword evidence="2" id="KW-0732">Signal</keyword>
<evidence type="ECO:0000256" key="5">
    <source>
        <dbReference type="PIRSR" id="PIRSR001227-1"/>
    </source>
</evidence>
<dbReference type="InterPro" id="IPR014395">
    <property type="entry name" value="Pen/GL7ACA/AHL_acylase"/>
</dbReference>
<dbReference type="InterPro" id="IPR023343">
    <property type="entry name" value="Penicillin_amidase_dom1"/>
</dbReference>
<gene>
    <name evidence="7" type="ORF">IQ13_4045</name>
</gene>
<dbReference type="PIRSF" id="PIRSF001227">
    <property type="entry name" value="Pen_acylase"/>
    <property type="match status" value="1"/>
</dbReference>
<dbReference type="PANTHER" id="PTHR34218">
    <property type="entry name" value="PEPTIDASE S45 PENICILLIN AMIDASE"/>
    <property type="match status" value="1"/>
</dbReference>
<dbReference type="Pfam" id="PF01804">
    <property type="entry name" value="Penicil_amidase"/>
    <property type="match status" value="1"/>
</dbReference>
<keyword evidence="4" id="KW-0865">Zymogen</keyword>
<keyword evidence="8" id="KW-1185">Reference proteome</keyword>
<reference evidence="7 8" key="1">
    <citation type="journal article" date="2015" name="Stand. Genomic Sci.">
        <title>Genomic Encyclopedia of Bacterial and Archaeal Type Strains, Phase III: the genomes of soil and plant-associated and newly described type strains.</title>
        <authorList>
            <person name="Whitman W.B."/>
            <person name="Woyke T."/>
            <person name="Klenk H.P."/>
            <person name="Zhou Y."/>
            <person name="Lilburn T.G."/>
            <person name="Beck B.J."/>
            <person name="De Vos P."/>
            <person name="Vandamme P."/>
            <person name="Eisen J.A."/>
            <person name="Garrity G."/>
            <person name="Hugenholtz P."/>
            <person name="Kyrpides N.C."/>
        </authorList>
    </citation>
    <scope>NUCLEOTIDE SEQUENCE [LARGE SCALE GENOMIC DNA]</scope>
    <source>
        <strain evidence="7 8">CGMCC 1.7271</strain>
    </source>
</reference>
<proteinExistence type="inferred from homology"/>
<evidence type="ECO:0000256" key="6">
    <source>
        <dbReference type="PIRSR" id="PIRSR001227-2"/>
    </source>
</evidence>
<protein>
    <submittedName>
        <fullName evidence="7">Acyl-homoserine-lactone acylase</fullName>
    </submittedName>
</protein>
<keyword evidence="6" id="KW-0106">Calcium</keyword>
<dbReference type="Gene3D" id="3.60.20.10">
    <property type="entry name" value="Glutamine Phosphoribosylpyrophosphate, subunit 1, domain 1"/>
    <property type="match status" value="1"/>
</dbReference>
<keyword evidence="6" id="KW-0479">Metal-binding</keyword>
<evidence type="ECO:0000256" key="2">
    <source>
        <dbReference type="ARBA" id="ARBA00022729"/>
    </source>
</evidence>
<dbReference type="GO" id="GO:0016811">
    <property type="term" value="F:hydrolase activity, acting on carbon-nitrogen (but not peptide) bonds, in linear amides"/>
    <property type="evidence" value="ECO:0007669"/>
    <property type="project" value="InterPro"/>
</dbReference>
<evidence type="ECO:0000313" key="8">
    <source>
        <dbReference type="Proteomes" id="UP000316167"/>
    </source>
</evidence>
<dbReference type="SUPFAM" id="SSF56235">
    <property type="entry name" value="N-terminal nucleophile aminohydrolases (Ntn hydrolases)"/>
    <property type="match status" value="1"/>
</dbReference>
<dbReference type="InterPro" id="IPR029055">
    <property type="entry name" value="Ntn_hydrolases_N"/>
</dbReference>
<dbReference type="InterPro" id="IPR043146">
    <property type="entry name" value="Penicillin_amidase_N_B-knob"/>
</dbReference>
<dbReference type="InterPro" id="IPR002692">
    <property type="entry name" value="S45"/>
</dbReference>
<dbReference type="Gene3D" id="2.30.120.10">
    <property type="match status" value="1"/>
</dbReference>
<dbReference type="Proteomes" id="UP000316167">
    <property type="component" value="Unassembled WGS sequence"/>
</dbReference>
<evidence type="ECO:0000256" key="1">
    <source>
        <dbReference type="ARBA" id="ARBA00006586"/>
    </source>
</evidence>
<evidence type="ECO:0000313" key="7">
    <source>
        <dbReference type="EMBL" id="TWI78360.1"/>
    </source>
</evidence>
<feature type="active site" description="Nucleophile" evidence="5">
    <location>
        <position position="211"/>
    </location>
</feature>
<comment type="similarity">
    <text evidence="1">Belongs to the peptidase S45 family.</text>
</comment>
<dbReference type="PANTHER" id="PTHR34218:SF3">
    <property type="entry name" value="ACYL-HOMOSERINE LACTONE ACYLASE PVDQ"/>
    <property type="match status" value="1"/>
</dbReference>
<dbReference type="InterPro" id="IPR043147">
    <property type="entry name" value="Penicillin_amidase_A-knob"/>
</dbReference>
<evidence type="ECO:0000256" key="3">
    <source>
        <dbReference type="ARBA" id="ARBA00022801"/>
    </source>
</evidence>
<feature type="binding site" evidence="6">
    <location>
        <position position="287"/>
    </location>
    <ligand>
        <name>Ca(2+)</name>
        <dbReference type="ChEBI" id="CHEBI:29108"/>
    </ligand>
</feature>
<dbReference type="GO" id="GO:0046872">
    <property type="term" value="F:metal ion binding"/>
    <property type="evidence" value="ECO:0007669"/>
    <property type="project" value="UniProtKB-KW"/>
</dbReference>
<sequence length="713" mass="80579">MCRYRILFTININDRKKQLPDDCCYLAFNMKKSLNLVTILVLFFCSSSAQTINPKNIEIVRDSFGVPHIFAKTDAEVAYGLAWAHAEDDFKSLQDVVLPAKGLTGKVQGKAGAAADYAFALFRCMEITEAKWNTLTPAFLKLIDGYVQGINAYAKAHPNEVLHKKIFPITAKEYIASSVLALTAFNGADKVLMGIFNNVIETDPELNKKGSNAMAVHPNKTTTGEAFLLINAHQPNTGSQAFYEAHINSEEGLNVHGGLLAGGPCILHGVNENLGWAHTVNYVDRVDVFQLEMNPANATQYKFDGEWIDLEEKTITLRIKGIPVAVKRKIYWSKYGATMKNKQGFFSIRLGANMDIRALEQWYYMDKAKNFTEFYAAIKDQRLSMFNITYADKYDTIFYVNNGLVPVRNPAPQYNWKSTLPGNTSQTLWTAFRKFNELPQYVNPKNGYVFNTNHSSFFATDAANNLKAEQFPATDGWETWQNNRSIRVLQQLPADKLDYASFRKIKFDKQLPAVLQYPHNIDTLFLLSETAYPLYASLIQTLKSWDKQGTADSKGAAVFLLSYLHLAKKLGAGAARTLTTAEAVETYAYVYDYMMKHFNRTDLALGDIQKLVRGDKEWPLWGFPDLLSPQWTANYKDGKLKSVGGDGLIMFIRFTKDALPQIETVNMYGASAKKGNKHFDDQVEMYIQQKTKRMTLKKEEVYGKAERVYHPGE</sequence>
<dbReference type="AlphaFoldDB" id="A0A562SCQ7"/>
<dbReference type="Gene3D" id="1.10.1400.10">
    <property type="match status" value="1"/>
</dbReference>
<feature type="binding site" evidence="6">
    <location>
        <position position="286"/>
    </location>
    <ligand>
        <name>Ca(2+)</name>
        <dbReference type="ChEBI" id="CHEBI:29108"/>
    </ligand>
</feature>
<comment type="cofactor">
    <cofactor evidence="6">
        <name>Ca(2+)</name>
        <dbReference type="ChEBI" id="CHEBI:29108"/>
    </cofactor>
    <text evidence="6">Binds 1 Ca(2+) ion per dimer.</text>
</comment>
<organism evidence="7 8">
    <name type="scientific">Lacibacter cauensis</name>
    <dbReference type="NCBI Taxonomy" id="510947"/>
    <lineage>
        <taxon>Bacteria</taxon>
        <taxon>Pseudomonadati</taxon>
        <taxon>Bacteroidota</taxon>
        <taxon>Chitinophagia</taxon>
        <taxon>Chitinophagales</taxon>
        <taxon>Chitinophagaceae</taxon>
        <taxon>Lacibacter</taxon>
    </lineage>
</organism>
<dbReference type="Gene3D" id="1.10.439.10">
    <property type="entry name" value="Penicillin Amidohydrolase, domain 1"/>
    <property type="match status" value="1"/>
</dbReference>
<dbReference type="EMBL" id="VLLE01000007">
    <property type="protein sequence ID" value="TWI78360.1"/>
    <property type="molecule type" value="Genomic_DNA"/>
</dbReference>
<evidence type="ECO:0000256" key="4">
    <source>
        <dbReference type="ARBA" id="ARBA00023145"/>
    </source>
</evidence>
<feature type="binding site" evidence="6">
    <location>
        <position position="284"/>
    </location>
    <ligand>
        <name>Ca(2+)</name>
        <dbReference type="ChEBI" id="CHEBI:29108"/>
    </ligand>
</feature>
<accession>A0A562SCQ7</accession>
<comment type="caution">
    <text evidence="7">The sequence shown here is derived from an EMBL/GenBank/DDBJ whole genome shotgun (WGS) entry which is preliminary data.</text>
</comment>
<dbReference type="GO" id="GO:0017000">
    <property type="term" value="P:antibiotic biosynthetic process"/>
    <property type="evidence" value="ECO:0007669"/>
    <property type="project" value="InterPro"/>
</dbReference>